<dbReference type="GO" id="GO:0003964">
    <property type="term" value="F:RNA-directed DNA polymerase activity"/>
    <property type="evidence" value="ECO:0007669"/>
    <property type="project" value="UniProtKB-KW"/>
</dbReference>
<dbReference type="Pfam" id="PF00078">
    <property type="entry name" value="RVT_1"/>
    <property type="match status" value="1"/>
</dbReference>
<evidence type="ECO:0000256" key="6">
    <source>
        <dbReference type="ARBA" id="ARBA00023268"/>
    </source>
</evidence>
<dbReference type="Gene3D" id="3.10.10.10">
    <property type="entry name" value="HIV Type 1 Reverse Transcriptase, subunit A, domain 1"/>
    <property type="match status" value="1"/>
</dbReference>
<evidence type="ECO:0000313" key="10">
    <source>
        <dbReference type="EMBL" id="CAL1685145.1"/>
    </source>
</evidence>
<evidence type="ECO:0000259" key="9">
    <source>
        <dbReference type="PROSITE" id="PS50994"/>
    </source>
</evidence>
<protein>
    <recommendedName>
        <fullName evidence="1">RNA-directed DNA polymerase</fullName>
        <ecNumber evidence="1">2.7.7.49</ecNumber>
    </recommendedName>
</protein>
<evidence type="ECO:0000256" key="3">
    <source>
        <dbReference type="ARBA" id="ARBA00022722"/>
    </source>
</evidence>
<keyword evidence="5" id="KW-0695">RNA-directed DNA polymerase</keyword>
<dbReference type="PANTHER" id="PTHR37984:SF5">
    <property type="entry name" value="PROTEIN NYNRIN-LIKE"/>
    <property type="match status" value="1"/>
</dbReference>
<dbReference type="InterPro" id="IPR000477">
    <property type="entry name" value="RT_dom"/>
</dbReference>
<dbReference type="InterPro" id="IPR012337">
    <property type="entry name" value="RNaseH-like_sf"/>
</dbReference>
<evidence type="ECO:0000259" key="8">
    <source>
        <dbReference type="PROSITE" id="PS50878"/>
    </source>
</evidence>
<dbReference type="InterPro" id="IPR050951">
    <property type="entry name" value="Retrovirus_Pol_polyprotein"/>
</dbReference>
<evidence type="ECO:0000256" key="4">
    <source>
        <dbReference type="ARBA" id="ARBA00022759"/>
    </source>
</evidence>
<dbReference type="CDD" id="cd09274">
    <property type="entry name" value="RNase_HI_RT_Ty3"/>
    <property type="match status" value="1"/>
</dbReference>
<dbReference type="SUPFAM" id="SSF56672">
    <property type="entry name" value="DNA/RNA polymerases"/>
    <property type="match status" value="1"/>
</dbReference>
<keyword evidence="4" id="KW-0378">Hydrolase</keyword>
<evidence type="ECO:0000313" key="11">
    <source>
        <dbReference type="Proteomes" id="UP001497644"/>
    </source>
</evidence>
<keyword evidence="3" id="KW-0540">Nuclease</keyword>
<dbReference type="CDD" id="cd01647">
    <property type="entry name" value="RT_LTR"/>
    <property type="match status" value="1"/>
</dbReference>
<dbReference type="PROSITE" id="PS50994">
    <property type="entry name" value="INTEGRASE"/>
    <property type="match status" value="1"/>
</dbReference>
<dbReference type="Gene3D" id="3.30.70.270">
    <property type="match status" value="2"/>
</dbReference>
<dbReference type="Pfam" id="PF17919">
    <property type="entry name" value="RT_RNaseH_2"/>
    <property type="match status" value="1"/>
</dbReference>
<dbReference type="InterPro" id="IPR001584">
    <property type="entry name" value="Integrase_cat-core"/>
</dbReference>
<dbReference type="InterPro" id="IPR043502">
    <property type="entry name" value="DNA/RNA_pol_sf"/>
</dbReference>
<accession>A0AAV2NX86</accession>
<keyword evidence="4" id="KW-0255">Endonuclease</keyword>
<dbReference type="AlphaFoldDB" id="A0AAV2NX86"/>
<dbReference type="InterPro" id="IPR041577">
    <property type="entry name" value="RT_RNaseH_2"/>
</dbReference>
<evidence type="ECO:0000256" key="2">
    <source>
        <dbReference type="ARBA" id="ARBA00022695"/>
    </source>
</evidence>
<dbReference type="Gene3D" id="3.30.420.10">
    <property type="entry name" value="Ribonuclease H-like superfamily/Ribonuclease H"/>
    <property type="match status" value="1"/>
</dbReference>
<feature type="domain" description="Integrase catalytic" evidence="9">
    <location>
        <begin position="630"/>
        <end position="789"/>
    </location>
</feature>
<sequence>MLGNDLLEQTELIVNRSGVQILKSKPDSDPPIAAINYIGKAELDIGENVSAAERRKIKKLVDDYMPNKTKDTNVETVIVVKDDEPISCTPRRHPPAERKVIDDQVQEWVKKQIVEPCTSEYASPVVVVRKKDGSPRVCIDYRRLNKKICMDRYPLPVIEDLLDGLSNMKVFSVIDLKNGFFHVAVAPDSRKYTAFVTANGQYWFLKTPMGLSIAPPIFQRYINIAFRPLVQQGIVLIYMDDIIVLARDEIEALEQLRIVLETASEYGLELNLKKLKLLKRRIEFLGYIIEDGSISPSPEKTLAVANFPKPRNYKQVQSFLGLTGYFRKFISGYSLITKPLSDLLKKDVCFTFGPEQQVAFHRLKEELSKEPVLQIYNPEYKTELHTDASKHGYGAVLLQELPADGKMHPVHYISRKTTPAEAKYSSYDLEVLAVVVALKKFRIYLLGIKFEIVRDCSAFQQTMDKRDIVPRIARWALMLAEFDYTIRHRSGARMKHVDALSRFPVLYAVATELTVRIRKAQQEDDGTRAIIEILKEKPYEDYTLIDGVLFKFSDGRDLLVVPKKLQTEIIKDVHEKGHFSTRRTEEAIKQEYYIPNLSTKVAHVIDNCIKCIIVNRKAGKKEGFLHPLFKESLPLHTLHIDHIGQLESTRKAYQHILVVVDSFTKFVWLYPVKSITSIEVISKLEIQKTTFGNPFQIITDRGTAFTSQQFKDYCISENIELKFITAGLPRANEGQVERINATVVNVLAKLSAEDPTKWYQHVAAVQLAINSTYQRSINRTPFELLTGVKMRLKDDHQLAELLNDEAVERLATKRANERAEAREQILEIQKENRKQFNKRRRPASQYQVGDLVAVKRTQLGPGLKLKPKYLGPYRIGKIKGNDTYDVVREGAHDGPKRTTTCAEYIKRWRNSESSSESDDAQEGRMWEVDSDAAGPPEGARSEEKKEACGTGWGDRLRARNKTRRDIIEFALTICILVKYTFFY</sequence>
<dbReference type="Gene3D" id="1.10.340.70">
    <property type="match status" value="1"/>
</dbReference>
<evidence type="ECO:0000256" key="5">
    <source>
        <dbReference type="ARBA" id="ARBA00022918"/>
    </source>
</evidence>
<dbReference type="InterPro" id="IPR043128">
    <property type="entry name" value="Rev_trsase/Diguanyl_cyclase"/>
</dbReference>
<reference evidence="10" key="1">
    <citation type="submission" date="2024-04" db="EMBL/GenBank/DDBJ databases">
        <authorList>
            <consortium name="Molecular Ecology Group"/>
        </authorList>
    </citation>
    <scope>NUCLEOTIDE SEQUENCE</scope>
</reference>
<feature type="domain" description="Reverse transcriptase" evidence="8">
    <location>
        <begin position="109"/>
        <end position="289"/>
    </location>
</feature>
<gene>
    <name evidence="10" type="ORF">LPLAT_LOCUS10704</name>
</gene>
<dbReference type="FunFam" id="3.30.70.270:FF:000026">
    <property type="entry name" value="Transposon Ty3-G Gag-Pol polyprotein"/>
    <property type="match status" value="1"/>
</dbReference>
<evidence type="ECO:0000256" key="7">
    <source>
        <dbReference type="SAM" id="MobiDB-lite"/>
    </source>
</evidence>
<dbReference type="GO" id="GO:0004519">
    <property type="term" value="F:endonuclease activity"/>
    <property type="evidence" value="ECO:0007669"/>
    <property type="project" value="UniProtKB-KW"/>
</dbReference>
<name>A0AAV2NX86_9HYME</name>
<dbReference type="GO" id="GO:0003676">
    <property type="term" value="F:nucleic acid binding"/>
    <property type="evidence" value="ECO:0007669"/>
    <property type="project" value="InterPro"/>
</dbReference>
<keyword evidence="2" id="KW-0548">Nucleotidyltransferase</keyword>
<dbReference type="PANTHER" id="PTHR37984">
    <property type="entry name" value="PROTEIN CBG26694"/>
    <property type="match status" value="1"/>
</dbReference>
<keyword evidence="11" id="KW-1185">Reference proteome</keyword>
<dbReference type="PROSITE" id="PS50878">
    <property type="entry name" value="RT_POL"/>
    <property type="match status" value="1"/>
</dbReference>
<proteinExistence type="predicted"/>
<feature type="region of interest" description="Disordered" evidence="7">
    <location>
        <begin position="912"/>
        <end position="947"/>
    </location>
</feature>
<dbReference type="FunFam" id="3.10.20.370:FF:000001">
    <property type="entry name" value="Retrovirus-related Pol polyprotein from transposon 17.6-like protein"/>
    <property type="match status" value="1"/>
</dbReference>
<keyword evidence="6" id="KW-0511">Multifunctional enzyme</keyword>
<dbReference type="Pfam" id="PF00665">
    <property type="entry name" value="rve"/>
    <property type="match status" value="1"/>
</dbReference>
<evidence type="ECO:0000256" key="1">
    <source>
        <dbReference type="ARBA" id="ARBA00012493"/>
    </source>
</evidence>
<dbReference type="EC" id="2.7.7.49" evidence="1"/>
<dbReference type="InterPro" id="IPR036397">
    <property type="entry name" value="RNaseH_sf"/>
</dbReference>
<dbReference type="EMBL" id="OZ034829">
    <property type="protein sequence ID" value="CAL1685145.1"/>
    <property type="molecule type" value="Genomic_DNA"/>
</dbReference>
<dbReference type="InterPro" id="IPR041588">
    <property type="entry name" value="Integrase_H2C2"/>
</dbReference>
<organism evidence="10 11">
    <name type="scientific">Lasius platythorax</name>
    <dbReference type="NCBI Taxonomy" id="488582"/>
    <lineage>
        <taxon>Eukaryota</taxon>
        <taxon>Metazoa</taxon>
        <taxon>Ecdysozoa</taxon>
        <taxon>Arthropoda</taxon>
        <taxon>Hexapoda</taxon>
        <taxon>Insecta</taxon>
        <taxon>Pterygota</taxon>
        <taxon>Neoptera</taxon>
        <taxon>Endopterygota</taxon>
        <taxon>Hymenoptera</taxon>
        <taxon>Apocrita</taxon>
        <taxon>Aculeata</taxon>
        <taxon>Formicoidea</taxon>
        <taxon>Formicidae</taxon>
        <taxon>Formicinae</taxon>
        <taxon>Lasius</taxon>
        <taxon>Lasius</taxon>
    </lineage>
</organism>
<dbReference type="Pfam" id="PF17921">
    <property type="entry name" value="Integrase_H2C2"/>
    <property type="match status" value="1"/>
</dbReference>
<dbReference type="Proteomes" id="UP001497644">
    <property type="component" value="Chromosome 6"/>
</dbReference>
<dbReference type="GO" id="GO:0015074">
    <property type="term" value="P:DNA integration"/>
    <property type="evidence" value="ECO:0007669"/>
    <property type="project" value="InterPro"/>
</dbReference>
<dbReference type="SUPFAM" id="SSF53098">
    <property type="entry name" value="Ribonuclease H-like"/>
    <property type="match status" value="1"/>
</dbReference>
<keyword evidence="2" id="KW-0808">Transferase</keyword>
<dbReference type="GO" id="GO:0042575">
    <property type="term" value="C:DNA polymerase complex"/>
    <property type="evidence" value="ECO:0007669"/>
    <property type="project" value="UniProtKB-ARBA"/>
</dbReference>